<name>A0A9W6TST7_9STRA</name>
<organism evidence="2 3">
    <name type="scientific">Phytophthora lilii</name>
    <dbReference type="NCBI Taxonomy" id="2077276"/>
    <lineage>
        <taxon>Eukaryota</taxon>
        <taxon>Sar</taxon>
        <taxon>Stramenopiles</taxon>
        <taxon>Oomycota</taxon>
        <taxon>Peronosporomycetes</taxon>
        <taxon>Peronosporales</taxon>
        <taxon>Peronosporaceae</taxon>
        <taxon>Phytophthora</taxon>
    </lineage>
</organism>
<proteinExistence type="predicted"/>
<evidence type="ECO:0000313" key="3">
    <source>
        <dbReference type="Proteomes" id="UP001165083"/>
    </source>
</evidence>
<dbReference type="AlphaFoldDB" id="A0A9W6TST7"/>
<accession>A0A9W6TST7</accession>
<evidence type="ECO:0000313" key="2">
    <source>
        <dbReference type="EMBL" id="GMF18991.1"/>
    </source>
</evidence>
<feature type="compositionally biased region" description="Basic residues" evidence="1">
    <location>
        <begin position="285"/>
        <end position="300"/>
    </location>
</feature>
<reference evidence="2" key="1">
    <citation type="submission" date="2023-04" db="EMBL/GenBank/DDBJ databases">
        <title>Phytophthora lilii NBRC 32176.</title>
        <authorList>
            <person name="Ichikawa N."/>
            <person name="Sato H."/>
            <person name="Tonouchi N."/>
        </authorList>
    </citation>
    <scope>NUCLEOTIDE SEQUENCE</scope>
    <source>
        <strain evidence="2">NBRC 32176</strain>
    </source>
</reference>
<dbReference type="OrthoDB" id="168382at2759"/>
<gene>
    <name evidence="2" type="ORF">Plil01_000719400</name>
</gene>
<protein>
    <submittedName>
        <fullName evidence="2">Unnamed protein product</fullName>
    </submittedName>
</protein>
<comment type="caution">
    <text evidence="2">The sequence shown here is derived from an EMBL/GenBank/DDBJ whole genome shotgun (WGS) entry which is preliminary data.</text>
</comment>
<keyword evidence="3" id="KW-1185">Reference proteome</keyword>
<evidence type="ECO:0000256" key="1">
    <source>
        <dbReference type="SAM" id="MobiDB-lite"/>
    </source>
</evidence>
<dbReference type="EMBL" id="BSXW01000332">
    <property type="protein sequence ID" value="GMF18991.1"/>
    <property type="molecule type" value="Genomic_DNA"/>
</dbReference>
<feature type="region of interest" description="Disordered" evidence="1">
    <location>
        <begin position="280"/>
        <end position="300"/>
    </location>
</feature>
<dbReference type="Proteomes" id="UP001165083">
    <property type="component" value="Unassembled WGS sequence"/>
</dbReference>
<sequence length="917" mass="105875">MLNEWKRLVQQRRTLQERQSLYKHQLNRELKGAYWRSREAARLHLKSWFRRWCTALNKDVNLARNHFRTRLLYNVVLSWWKTTIHSKQERVLVEAKQTIEKLSFYHPQQPAHAVHVDRGDNQKIESRQLNRKTNSKISNDTLIMRCEYMRSRRRMLDPTENPSYSKSYHNSEKTILHSKPSDRSILVQMAKIPIHRITDTRFRHQKSARRVERYPDCPRNNAYESEGERQGRTVVNETNTIAPVGDLVGHAMLQEMNFKNCDEPRANPILLEPSLSLESNVSRESRRRAAKSQSITRKKRVKVIGTSKKETKPLSDILALTSNDGADASFPNSSASKDNVSKDEPMWDSSVIHEIVGSYVDNTLHEYEKGKEKQSRIRTCFELVRDLMLFQNDFYIDELQNVYDDNFKDEFLELPPVVLDVDRREEQYRLELFLEQIVESHPMFRKYVARRSSQTAPLVSALNWLAQYHLRPQLMLQKRARARSKSLKEYWVWEPMPTEMKVSLEKLLPAITKYMRVLGQFFLRQAVQCSSTGDKPQDYRINSSAFINLMKQVCVFPQLFHRRELENAVRLSSCSSPEKEELNFPEFIEALLRCSCNLRWGELEVSKMANGSHNEETVVVIKFAMLIFAMEGQGTVLKKRNEDVNAILAFMGEQQKKKQAEKLFHFRKMLSDTKRRARAIKKPFSVWSQIRLQFPLHTSSAGSPTKSHDTFDELTESWDGGSPRRGSTEPFVFDAQTNQPFGIDMPGPPGEELIDELRNMRVHVRSSSTGSTEEEHGGSCVASGGNYLNKLRSDGATVAAKTVESSSFAGSYAGVEEELMPQQELINSTAGSTVTLAYQRQKGDTSSTDHLSNIRPALSVRDVHQEHQLPVPYQSAALEEPMHKDEFLREILDSIGDVKLMLNQPRFVGSNYLKQGR</sequence>